<protein>
    <submittedName>
        <fullName evidence="8">Type IV secretory pathway, VirB6 component</fullName>
    </submittedName>
</protein>
<evidence type="ECO:0000313" key="8">
    <source>
        <dbReference type="EMBL" id="AMG72875.1"/>
    </source>
</evidence>
<reference evidence="8 9" key="1">
    <citation type="journal article" date="2016" name="BMC Genomics">
        <title>Genomic analysis of the nitrate-respiring Sphingopyxis granuli (formerly Sphingomonas macrogoltabida) strain TFA.</title>
        <authorList>
            <person name="Garcia-Romero I."/>
            <person name="Perez-Pulido A.J."/>
            <person name="Gonzalez-Flores Y.E."/>
            <person name="Reyes-Ramirez F."/>
            <person name="Santero E."/>
            <person name="Floriano B."/>
        </authorList>
    </citation>
    <scope>NUCLEOTIDE SEQUENCE [LARGE SCALE GENOMIC DNA]</scope>
    <source>
        <strain evidence="8 9">TFA</strain>
    </source>
</reference>
<accession>A0AA86GIE9</accession>
<dbReference type="Proteomes" id="UP000058599">
    <property type="component" value="Chromosome"/>
</dbReference>
<evidence type="ECO:0000256" key="3">
    <source>
        <dbReference type="ARBA" id="ARBA00022692"/>
    </source>
</evidence>
<evidence type="ECO:0000313" key="9">
    <source>
        <dbReference type="Proteomes" id="UP000058599"/>
    </source>
</evidence>
<gene>
    <name evidence="8" type="ORF">SGRAN_0479</name>
</gene>
<dbReference type="EMBL" id="CP012199">
    <property type="protein sequence ID" value="AMG72875.1"/>
    <property type="molecule type" value="Genomic_DNA"/>
</dbReference>
<feature type="region of interest" description="Disordered" evidence="6">
    <location>
        <begin position="374"/>
        <end position="406"/>
    </location>
</feature>
<evidence type="ECO:0000256" key="5">
    <source>
        <dbReference type="ARBA" id="ARBA00023136"/>
    </source>
</evidence>
<dbReference type="KEGG" id="sgi:SGRAN_0479"/>
<organism evidence="8 9">
    <name type="scientific">Sphingopyxis granuli</name>
    <dbReference type="NCBI Taxonomy" id="267128"/>
    <lineage>
        <taxon>Bacteria</taxon>
        <taxon>Pseudomonadati</taxon>
        <taxon>Pseudomonadota</taxon>
        <taxon>Alphaproteobacteria</taxon>
        <taxon>Sphingomonadales</taxon>
        <taxon>Sphingomonadaceae</taxon>
        <taxon>Sphingopyxis</taxon>
    </lineage>
</organism>
<dbReference type="AlphaFoldDB" id="A0AA86GIE9"/>
<evidence type="ECO:0000256" key="1">
    <source>
        <dbReference type="ARBA" id="ARBA00004141"/>
    </source>
</evidence>
<keyword evidence="4 7" id="KW-1133">Transmembrane helix</keyword>
<comment type="subcellular location">
    <subcellularLocation>
        <location evidence="1">Membrane</location>
        <topology evidence="1">Multi-pass membrane protein</topology>
    </subcellularLocation>
</comment>
<feature type="transmembrane region" description="Helical" evidence="7">
    <location>
        <begin position="224"/>
        <end position="247"/>
    </location>
</feature>
<dbReference type="InterPro" id="IPR007688">
    <property type="entry name" value="Conjugal_tfr_TrbL/VirB6"/>
</dbReference>
<dbReference type="GO" id="GO:0030255">
    <property type="term" value="P:protein secretion by the type IV secretion system"/>
    <property type="evidence" value="ECO:0007669"/>
    <property type="project" value="InterPro"/>
</dbReference>
<dbReference type="Pfam" id="PF04610">
    <property type="entry name" value="TrbL"/>
    <property type="match status" value="1"/>
</dbReference>
<keyword evidence="3 7" id="KW-0812">Transmembrane</keyword>
<keyword evidence="9" id="KW-1185">Reference proteome</keyword>
<feature type="transmembrane region" description="Helical" evidence="7">
    <location>
        <begin position="44"/>
        <end position="63"/>
    </location>
</feature>
<proteinExistence type="inferred from homology"/>
<name>A0AA86GIE9_9SPHN</name>
<evidence type="ECO:0000256" key="4">
    <source>
        <dbReference type="ARBA" id="ARBA00022989"/>
    </source>
</evidence>
<evidence type="ECO:0000256" key="6">
    <source>
        <dbReference type="SAM" id="MobiDB-lite"/>
    </source>
</evidence>
<keyword evidence="5 7" id="KW-0472">Membrane</keyword>
<evidence type="ECO:0000256" key="2">
    <source>
        <dbReference type="ARBA" id="ARBA00007802"/>
    </source>
</evidence>
<feature type="transmembrane region" description="Helical" evidence="7">
    <location>
        <begin position="179"/>
        <end position="212"/>
    </location>
</feature>
<feature type="transmembrane region" description="Helical" evidence="7">
    <location>
        <begin position="75"/>
        <end position="94"/>
    </location>
</feature>
<feature type="transmembrane region" description="Helical" evidence="7">
    <location>
        <begin position="267"/>
        <end position="290"/>
    </location>
</feature>
<dbReference type="GO" id="GO:0016020">
    <property type="term" value="C:membrane"/>
    <property type="evidence" value="ECO:0007669"/>
    <property type="project" value="UniProtKB-SubCell"/>
</dbReference>
<feature type="compositionally biased region" description="Basic residues" evidence="6">
    <location>
        <begin position="387"/>
        <end position="396"/>
    </location>
</feature>
<dbReference type="RefSeq" id="WP_067180488.1">
    <property type="nucleotide sequence ID" value="NZ_CP012199.1"/>
</dbReference>
<sequence length="406" mass="42109">MATICDSVPTPEAFAPSLLRFLDCQAQVIGTEGYRALAAPGSTASVLLTGIVTLLIAFLGYRMLLGQTPTVREGVLTFVKIGLVLLLATSWPAYQLLVYDVILRSPAEFAAAIGGATSLPGSGGGLIERIDGVDRALTILAIEGVGAPPIGADGLPRMAAVAPPPFLGFDSFAIGFARVIFLVSTVAAFAVVRVAAGLLLALAPLFAAFLLFDGTRGLFEGWVKALIGTALASLAISVALGLSLAYLEPWLANLLARRASGLDIVGTPAQLLAASTIFAIALACAAYLFARVALALRIPAWMRPSHGARVDGRAAQPDVSRPIAEPRASVAGRSRAAAIADAIAISQRRDLTASEVAGGPRAVHIARGIAQRDAGEGRAAARSSTHAVRRTRRRLSAHSTARDRRS</sequence>
<evidence type="ECO:0000256" key="7">
    <source>
        <dbReference type="SAM" id="Phobius"/>
    </source>
</evidence>
<comment type="similarity">
    <text evidence="2">Belongs to the TrbL/VirB6 family.</text>
</comment>